<dbReference type="InterPro" id="IPR036397">
    <property type="entry name" value="RNaseH_sf"/>
</dbReference>
<dbReference type="EMBL" id="JBFDAA010000022">
    <property type="protein sequence ID" value="KAL1110306.1"/>
    <property type="molecule type" value="Genomic_DNA"/>
</dbReference>
<evidence type="ECO:0000313" key="3">
    <source>
        <dbReference type="Proteomes" id="UP001558652"/>
    </source>
</evidence>
<sequence>PHDVLEVDVIFWAGQKVLTVIDRLTRFALGHVLTDKTAGEVRDGLLTYLGTVRTPGMVVVDKGREFDNTRVRALLEEFNIKVHFTTPRSHGTIERMHSTLAEHLRLLRQDKGVEGAEAIARAVLACNSSIHIVTGAVPLELMRAWQAPEGHPPPGVALVRETARGAMEERVGRINDERASDRWDRFSNTVGTIQVGAVQN</sequence>
<proteinExistence type="predicted"/>
<dbReference type="Proteomes" id="UP001558652">
    <property type="component" value="Unassembled WGS sequence"/>
</dbReference>
<keyword evidence="3" id="KW-1185">Reference proteome</keyword>
<accession>A0ABD0XT01</accession>
<dbReference type="PANTHER" id="PTHR37984">
    <property type="entry name" value="PROTEIN CBG26694"/>
    <property type="match status" value="1"/>
</dbReference>
<feature type="domain" description="Integrase catalytic" evidence="1">
    <location>
        <begin position="1"/>
        <end position="146"/>
    </location>
</feature>
<reference evidence="2 3" key="1">
    <citation type="submission" date="2024-07" db="EMBL/GenBank/DDBJ databases">
        <title>Chromosome-level genome assembly of the water stick insect Ranatra chinensis (Heteroptera: Nepidae).</title>
        <authorList>
            <person name="Liu X."/>
        </authorList>
    </citation>
    <scope>NUCLEOTIDE SEQUENCE [LARGE SCALE GENOMIC DNA]</scope>
    <source>
        <strain evidence="2">Cailab_2021Rc</strain>
        <tissue evidence="2">Muscle</tissue>
    </source>
</reference>
<organism evidence="2 3">
    <name type="scientific">Ranatra chinensis</name>
    <dbReference type="NCBI Taxonomy" id="642074"/>
    <lineage>
        <taxon>Eukaryota</taxon>
        <taxon>Metazoa</taxon>
        <taxon>Ecdysozoa</taxon>
        <taxon>Arthropoda</taxon>
        <taxon>Hexapoda</taxon>
        <taxon>Insecta</taxon>
        <taxon>Pterygota</taxon>
        <taxon>Neoptera</taxon>
        <taxon>Paraneoptera</taxon>
        <taxon>Hemiptera</taxon>
        <taxon>Heteroptera</taxon>
        <taxon>Panheteroptera</taxon>
        <taxon>Nepomorpha</taxon>
        <taxon>Nepidae</taxon>
        <taxon>Ranatrinae</taxon>
        <taxon>Ranatra</taxon>
    </lineage>
</organism>
<dbReference type="Pfam" id="PF00665">
    <property type="entry name" value="rve"/>
    <property type="match status" value="1"/>
</dbReference>
<protein>
    <recommendedName>
        <fullName evidence="1">Integrase catalytic domain-containing protein</fullName>
    </recommendedName>
</protein>
<dbReference type="Gene3D" id="3.30.420.10">
    <property type="entry name" value="Ribonuclease H-like superfamily/Ribonuclease H"/>
    <property type="match status" value="1"/>
</dbReference>
<evidence type="ECO:0000313" key="2">
    <source>
        <dbReference type="EMBL" id="KAL1110306.1"/>
    </source>
</evidence>
<dbReference type="InterPro" id="IPR050951">
    <property type="entry name" value="Retrovirus_Pol_polyprotein"/>
</dbReference>
<name>A0ABD0XT01_9HEMI</name>
<gene>
    <name evidence="2" type="ORF">AAG570_007839</name>
</gene>
<feature type="non-terminal residue" evidence="2">
    <location>
        <position position="1"/>
    </location>
</feature>
<dbReference type="AlphaFoldDB" id="A0ABD0XT01"/>
<dbReference type="InterPro" id="IPR012337">
    <property type="entry name" value="RNaseH-like_sf"/>
</dbReference>
<evidence type="ECO:0000259" key="1">
    <source>
        <dbReference type="PROSITE" id="PS50994"/>
    </source>
</evidence>
<comment type="caution">
    <text evidence="2">The sequence shown here is derived from an EMBL/GenBank/DDBJ whole genome shotgun (WGS) entry which is preliminary data.</text>
</comment>
<dbReference type="SUPFAM" id="SSF53098">
    <property type="entry name" value="Ribonuclease H-like"/>
    <property type="match status" value="1"/>
</dbReference>
<dbReference type="PANTHER" id="PTHR37984:SF15">
    <property type="entry name" value="INTEGRASE CATALYTIC DOMAIN-CONTAINING PROTEIN"/>
    <property type="match status" value="1"/>
</dbReference>
<dbReference type="InterPro" id="IPR001584">
    <property type="entry name" value="Integrase_cat-core"/>
</dbReference>
<dbReference type="PROSITE" id="PS50994">
    <property type="entry name" value="INTEGRASE"/>
    <property type="match status" value="1"/>
</dbReference>